<feature type="non-terminal residue" evidence="1">
    <location>
        <position position="1"/>
    </location>
</feature>
<dbReference type="AlphaFoldDB" id="A0A8J2J6X7"/>
<name>A0A8J2J6X7_9HEXA</name>
<evidence type="ECO:0000313" key="1">
    <source>
        <dbReference type="EMBL" id="CAG7666476.1"/>
    </source>
</evidence>
<sequence length="238" mass="26924">YCQKWCKGKLLNQNDFVTLLSGITISTRSYPPLLIKISNPLNPSIDLYLHALQRSEGILRAKTMGLSLHSNYLTATFQPTLGNDYPIEIRFEYLTQPILKLITRSTGAEDVKTSRQSSSQGVLKEPISVFKMITVKTLKRACKSLIASLISNIAQEIKIDRFNYQSILSRVVDSTRRTLGVLCSYINNGNLDDDEIQNPTTDPNDVVLIRNPVEEVYNVIWVNDSDEEDDIVPMRMPN</sequence>
<dbReference type="Proteomes" id="UP000708208">
    <property type="component" value="Unassembled WGS sequence"/>
</dbReference>
<accession>A0A8J2J6X7</accession>
<keyword evidence="2" id="KW-1185">Reference proteome</keyword>
<evidence type="ECO:0000313" key="2">
    <source>
        <dbReference type="Proteomes" id="UP000708208"/>
    </source>
</evidence>
<organism evidence="1 2">
    <name type="scientific">Allacma fusca</name>
    <dbReference type="NCBI Taxonomy" id="39272"/>
    <lineage>
        <taxon>Eukaryota</taxon>
        <taxon>Metazoa</taxon>
        <taxon>Ecdysozoa</taxon>
        <taxon>Arthropoda</taxon>
        <taxon>Hexapoda</taxon>
        <taxon>Collembola</taxon>
        <taxon>Symphypleona</taxon>
        <taxon>Sminthuridae</taxon>
        <taxon>Allacma</taxon>
    </lineage>
</organism>
<protein>
    <submittedName>
        <fullName evidence="1">Uncharacterized protein</fullName>
    </submittedName>
</protein>
<reference evidence="1" key="1">
    <citation type="submission" date="2021-06" db="EMBL/GenBank/DDBJ databases">
        <authorList>
            <person name="Hodson N. C."/>
            <person name="Mongue J. A."/>
            <person name="Jaron S. K."/>
        </authorList>
    </citation>
    <scope>NUCLEOTIDE SEQUENCE</scope>
</reference>
<proteinExistence type="predicted"/>
<gene>
    <name evidence="1" type="ORF">AFUS01_LOCUS1674</name>
</gene>
<dbReference type="EMBL" id="CAJVCH010009274">
    <property type="protein sequence ID" value="CAG7666476.1"/>
    <property type="molecule type" value="Genomic_DNA"/>
</dbReference>
<comment type="caution">
    <text evidence="1">The sequence shown here is derived from an EMBL/GenBank/DDBJ whole genome shotgun (WGS) entry which is preliminary data.</text>
</comment>